<protein>
    <submittedName>
        <fullName evidence="1">Uncharacterized protein</fullName>
    </submittedName>
</protein>
<organism evidence="1 2">
    <name type="scientific">Setaria italica</name>
    <name type="common">Foxtail millet</name>
    <name type="synonym">Panicum italicum</name>
    <dbReference type="NCBI Taxonomy" id="4555"/>
    <lineage>
        <taxon>Eukaryota</taxon>
        <taxon>Viridiplantae</taxon>
        <taxon>Streptophyta</taxon>
        <taxon>Embryophyta</taxon>
        <taxon>Tracheophyta</taxon>
        <taxon>Spermatophyta</taxon>
        <taxon>Magnoliopsida</taxon>
        <taxon>Liliopsida</taxon>
        <taxon>Poales</taxon>
        <taxon>Poaceae</taxon>
        <taxon>PACMAD clade</taxon>
        <taxon>Panicoideae</taxon>
        <taxon>Panicodae</taxon>
        <taxon>Paniceae</taxon>
        <taxon>Cenchrinae</taxon>
        <taxon>Setaria</taxon>
    </lineage>
</organism>
<name>K3XP27_SETIT</name>
<proteinExistence type="predicted"/>
<sequence>MQLCHELQCFDEAPGLTNPLLTIFISAKISYRLMSSTKLFIRSGKNRKLDKLRNATIRALHLHL</sequence>
<dbReference type="EnsemblPlants" id="KQL04318">
    <property type="protein sequence ID" value="KQL04318"/>
    <property type="gene ID" value="SETIT_003650mg"/>
</dbReference>
<reference evidence="2" key="1">
    <citation type="journal article" date="2012" name="Nat. Biotechnol.">
        <title>Reference genome sequence of the model plant Setaria.</title>
        <authorList>
            <person name="Bennetzen J.L."/>
            <person name="Schmutz J."/>
            <person name="Wang H."/>
            <person name="Percifield R."/>
            <person name="Hawkins J."/>
            <person name="Pontaroli A.C."/>
            <person name="Estep M."/>
            <person name="Feng L."/>
            <person name="Vaughn J.N."/>
            <person name="Grimwood J."/>
            <person name="Jenkins J."/>
            <person name="Barry K."/>
            <person name="Lindquist E."/>
            <person name="Hellsten U."/>
            <person name="Deshpande S."/>
            <person name="Wang X."/>
            <person name="Wu X."/>
            <person name="Mitros T."/>
            <person name="Triplett J."/>
            <person name="Yang X."/>
            <person name="Ye C.Y."/>
            <person name="Mauro-Herrera M."/>
            <person name="Wang L."/>
            <person name="Li P."/>
            <person name="Sharma M."/>
            <person name="Sharma R."/>
            <person name="Ronald P.C."/>
            <person name="Panaud O."/>
            <person name="Kellogg E.A."/>
            <person name="Brutnell T.P."/>
            <person name="Doust A.N."/>
            <person name="Tuskan G.A."/>
            <person name="Rokhsar D."/>
            <person name="Devos K.M."/>
        </authorList>
    </citation>
    <scope>NUCLEOTIDE SEQUENCE [LARGE SCALE GENOMIC DNA]</scope>
    <source>
        <strain evidence="2">cv. Yugu1</strain>
    </source>
</reference>
<evidence type="ECO:0000313" key="2">
    <source>
        <dbReference type="Proteomes" id="UP000004995"/>
    </source>
</evidence>
<reference evidence="1" key="2">
    <citation type="submission" date="2018-08" db="UniProtKB">
        <authorList>
            <consortium name="EnsemblPlants"/>
        </authorList>
    </citation>
    <scope>IDENTIFICATION</scope>
    <source>
        <strain evidence="1">Yugu1</strain>
    </source>
</reference>
<dbReference type="Proteomes" id="UP000004995">
    <property type="component" value="Unassembled WGS sequence"/>
</dbReference>
<dbReference type="HOGENOM" id="CLU_2871887_0_0_1"/>
<dbReference type="AlphaFoldDB" id="K3XP27"/>
<keyword evidence="2" id="KW-1185">Reference proteome</keyword>
<dbReference type="InParanoid" id="K3XP27"/>
<evidence type="ECO:0000313" key="1">
    <source>
        <dbReference type="EnsemblPlants" id="KQL04318"/>
    </source>
</evidence>
<dbReference type="Gramene" id="KQL04318">
    <property type="protein sequence ID" value="KQL04318"/>
    <property type="gene ID" value="SETIT_003650mg"/>
</dbReference>
<dbReference type="EMBL" id="AGNK02002845">
    <property type="status" value="NOT_ANNOTATED_CDS"/>
    <property type="molecule type" value="Genomic_DNA"/>
</dbReference>
<accession>K3XP27</accession>